<dbReference type="PROSITE" id="PS00571">
    <property type="entry name" value="AMIDASES"/>
    <property type="match status" value="1"/>
</dbReference>
<keyword evidence="2" id="KW-0812">Transmembrane</keyword>
<dbReference type="SUPFAM" id="SSF75304">
    <property type="entry name" value="Amidase signature (AS) enzymes"/>
    <property type="match status" value="1"/>
</dbReference>
<feature type="transmembrane region" description="Helical" evidence="2">
    <location>
        <begin position="332"/>
        <end position="354"/>
    </location>
</feature>
<reference evidence="4" key="1">
    <citation type="submission" date="2021-08" db="EMBL/GenBank/DDBJ databases">
        <title>WGS assembly of Ceratopteris richardii.</title>
        <authorList>
            <person name="Marchant D.B."/>
            <person name="Chen G."/>
            <person name="Jenkins J."/>
            <person name="Shu S."/>
            <person name="Leebens-Mack J."/>
            <person name="Grimwood J."/>
            <person name="Schmutz J."/>
            <person name="Soltis P."/>
            <person name="Soltis D."/>
            <person name="Chen Z.-H."/>
        </authorList>
    </citation>
    <scope>NUCLEOTIDE SEQUENCE</scope>
    <source>
        <strain evidence="4">Whitten #5841</strain>
        <tissue evidence="4">Leaf</tissue>
    </source>
</reference>
<feature type="domain" description="Amidase" evidence="3">
    <location>
        <begin position="1"/>
        <end position="333"/>
    </location>
</feature>
<evidence type="ECO:0000313" key="4">
    <source>
        <dbReference type="EMBL" id="KAH7434226.1"/>
    </source>
</evidence>
<evidence type="ECO:0000259" key="3">
    <source>
        <dbReference type="Pfam" id="PF01425"/>
    </source>
</evidence>
<dbReference type="InterPro" id="IPR020556">
    <property type="entry name" value="Amidase_CS"/>
</dbReference>
<dbReference type="OrthoDB" id="421993at2759"/>
<dbReference type="OMA" id="AYATNTH"/>
<dbReference type="Proteomes" id="UP000825935">
    <property type="component" value="Chromosome 6"/>
</dbReference>
<comment type="caution">
    <text evidence="4">The sequence shown here is derived from an EMBL/GenBank/DDBJ whole genome shotgun (WGS) entry which is preliminary data.</text>
</comment>
<keyword evidence="2" id="KW-0472">Membrane</keyword>
<dbReference type="Gene3D" id="3.90.1300.10">
    <property type="entry name" value="Amidase signature (AS) domain"/>
    <property type="match status" value="1"/>
</dbReference>
<keyword evidence="2" id="KW-1133">Transmembrane helix</keyword>
<dbReference type="InterPro" id="IPR036928">
    <property type="entry name" value="AS_sf"/>
</dbReference>
<dbReference type="InterPro" id="IPR023631">
    <property type="entry name" value="Amidase_dom"/>
</dbReference>
<accession>A0A8T2UK32</accession>
<keyword evidence="5" id="KW-1185">Reference proteome</keyword>
<dbReference type="PANTHER" id="PTHR11895:SF67">
    <property type="entry name" value="AMIDASE DOMAIN-CONTAINING PROTEIN"/>
    <property type="match status" value="1"/>
</dbReference>
<dbReference type="PANTHER" id="PTHR11895">
    <property type="entry name" value="TRANSAMIDASE"/>
    <property type="match status" value="1"/>
</dbReference>
<dbReference type="Pfam" id="PF01425">
    <property type="entry name" value="Amidase"/>
    <property type="match status" value="1"/>
</dbReference>
<dbReference type="GO" id="GO:0016811">
    <property type="term" value="F:hydrolase activity, acting on carbon-nitrogen (but not peptide) bonds, in linear amides"/>
    <property type="evidence" value="ECO:0007669"/>
    <property type="project" value="UniProtKB-ARBA"/>
</dbReference>
<sequence length="358" mass="39416">MHEFGAGTTNINSIHGAARNPYNRRRYAGGSSGGSAAVVAAGICPVSLGVDGGGSVRLPSALCGIVGFKGTFGRISSSGVIPINWSLGMIGIHAAKVEDALIMYAAIHGHLPTDPIVSRPPPVNLPLLKDLEHHQGENHTSRITLAKYTKWFEDCDKEVYKCCYKVLDAVQRRYGCKVIEVTVPEIEEMRLAHYITIGSECFTSFGLDYNKWGRQEAAMDVRATFALYSSFNNQEFLAAQRMRRRQMHFHMEIFKKADIIVTPTTGCTAKPITESSLKHGELNYIDGAKLVRYQIAGNFLGLPAISIPIGYDDDGMPIGLQLIGSPWAEATLLWVASAIEVLKYLVCTLFYYIFYVKI</sequence>
<dbReference type="InterPro" id="IPR000120">
    <property type="entry name" value="Amidase"/>
</dbReference>
<evidence type="ECO:0000256" key="2">
    <source>
        <dbReference type="SAM" id="Phobius"/>
    </source>
</evidence>
<dbReference type="AlphaFoldDB" id="A0A8T2UK32"/>
<comment type="similarity">
    <text evidence="1">Belongs to the amidase family.</text>
</comment>
<name>A0A8T2UK32_CERRI</name>
<protein>
    <recommendedName>
        <fullName evidence="3">Amidase domain-containing protein</fullName>
    </recommendedName>
</protein>
<evidence type="ECO:0000256" key="1">
    <source>
        <dbReference type="ARBA" id="ARBA00009199"/>
    </source>
</evidence>
<dbReference type="EMBL" id="CM035411">
    <property type="protein sequence ID" value="KAH7434226.1"/>
    <property type="molecule type" value="Genomic_DNA"/>
</dbReference>
<gene>
    <name evidence="4" type="ORF">KP509_06G006500</name>
</gene>
<evidence type="ECO:0000313" key="5">
    <source>
        <dbReference type="Proteomes" id="UP000825935"/>
    </source>
</evidence>
<organism evidence="4 5">
    <name type="scientific">Ceratopteris richardii</name>
    <name type="common">Triangle waterfern</name>
    <dbReference type="NCBI Taxonomy" id="49495"/>
    <lineage>
        <taxon>Eukaryota</taxon>
        <taxon>Viridiplantae</taxon>
        <taxon>Streptophyta</taxon>
        <taxon>Embryophyta</taxon>
        <taxon>Tracheophyta</taxon>
        <taxon>Polypodiopsida</taxon>
        <taxon>Polypodiidae</taxon>
        <taxon>Polypodiales</taxon>
        <taxon>Pteridineae</taxon>
        <taxon>Pteridaceae</taxon>
        <taxon>Parkerioideae</taxon>
        <taxon>Ceratopteris</taxon>
    </lineage>
</organism>
<proteinExistence type="inferred from homology"/>